<dbReference type="EMBL" id="JACJKX010000006">
    <property type="protein sequence ID" value="MBM6928477.1"/>
    <property type="molecule type" value="Genomic_DNA"/>
</dbReference>
<protein>
    <submittedName>
        <fullName evidence="2">YhdT family protein</fullName>
    </submittedName>
</protein>
<dbReference type="RefSeq" id="WP_205050074.1">
    <property type="nucleotide sequence ID" value="NZ_JACJKX010000006.1"/>
</dbReference>
<evidence type="ECO:0000313" key="2">
    <source>
        <dbReference type="EMBL" id="MBM6928477.1"/>
    </source>
</evidence>
<dbReference type="Pfam" id="PF06196">
    <property type="entry name" value="DUF997"/>
    <property type="match status" value="1"/>
</dbReference>
<dbReference type="Proteomes" id="UP000777002">
    <property type="component" value="Unassembled WGS sequence"/>
</dbReference>
<evidence type="ECO:0000313" key="3">
    <source>
        <dbReference type="Proteomes" id="UP000777002"/>
    </source>
</evidence>
<proteinExistence type="predicted"/>
<reference evidence="2 3" key="1">
    <citation type="journal article" date="2021" name="Sci. Rep.">
        <title>The distribution of antibiotic resistance genes in chicken gut microbiota commensals.</title>
        <authorList>
            <person name="Juricova H."/>
            <person name="Matiasovicova J."/>
            <person name="Kubasova T."/>
            <person name="Cejkova D."/>
            <person name="Rychlik I."/>
        </authorList>
    </citation>
    <scope>NUCLEOTIDE SEQUENCE [LARGE SCALE GENOMIC DNA]</scope>
    <source>
        <strain evidence="2 3">An562</strain>
    </source>
</reference>
<feature type="transmembrane region" description="Helical" evidence="1">
    <location>
        <begin position="53"/>
        <end position="76"/>
    </location>
</feature>
<organism evidence="2 3">
    <name type="scientific">Parasutterella secunda</name>
    <dbReference type="NCBI Taxonomy" id="626947"/>
    <lineage>
        <taxon>Bacteria</taxon>
        <taxon>Pseudomonadati</taxon>
        <taxon>Pseudomonadota</taxon>
        <taxon>Betaproteobacteria</taxon>
        <taxon>Burkholderiales</taxon>
        <taxon>Sutterellaceae</taxon>
        <taxon>Parasutterella</taxon>
    </lineage>
</organism>
<keyword evidence="1" id="KW-0812">Transmembrane</keyword>
<gene>
    <name evidence="2" type="ORF">H5985_04245</name>
</gene>
<evidence type="ECO:0000256" key="1">
    <source>
        <dbReference type="SAM" id="Phobius"/>
    </source>
</evidence>
<name>A0ABS2GUT3_9BURK</name>
<keyword evidence="1" id="KW-1133">Transmembrane helix</keyword>
<dbReference type="PANTHER" id="PTHR39174:SF1">
    <property type="entry name" value="INNER MEMBRANE PROTEIN"/>
    <property type="match status" value="1"/>
</dbReference>
<comment type="caution">
    <text evidence="2">The sequence shown here is derived from an EMBL/GenBank/DDBJ whole genome shotgun (WGS) entry which is preliminary data.</text>
</comment>
<accession>A0ABS2GUT3</accession>
<feature type="transmembrane region" description="Helical" evidence="1">
    <location>
        <begin position="20"/>
        <end position="41"/>
    </location>
</feature>
<keyword evidence="1" id="KW-0472">Membrane</keyword>
<dbReference type="InterPro" id="IPR010398">
    <property type="entry name" value="DUF997"/>
</dbReference>
<dbReference type="PANTHER" id="PTHR39174">
    <property type="entry name" value="INNER MEMBRANE PROTEIN-RELATED"/>
    <property type="match status" value="1"/>
</dbReference>
<keyword evidence="3" id="KW-1185">Reference proteome</keyword>
<sequence>MNTAPDHYKEAIRQSHREAIYTLVAAVFLFVFFWGSIYLSADSDEFFWGLPLWFWLSCVGGYILSVVVVAVLVKFFTRNFSLNHQKDTEP</sequence>